<dbReference type="InterPro" id="IPR015915">
    <property type="entry name" value="Kelch-typ_b-propeller"/>
</dbReference>
<dbReference type="PANTHER" id="PTHR46034:SF23">
    <property type="entry name" value="DCD (DEVELOPMENT AND CELL DEATH) DOMAIN PROTEIN"/>
    <property type="match status" value="1"/>
</dbReference>
<feature type="region of interest" description="Disordered" evidence="1">
    <location>
        <begin position="228"/>
        <end position="248"/>
    </location>
</feature>
<feature type="region of interest" description="Disordered" evidence="1">
    <location>
        <begin position="94"/>
        <end position="147"/>
    </location>
</feature>
<dbReference type="InterPro" id="IPR006652">
    <property type="entry name" value="Kelch_1"/>
</dbReference>
<dbReference type="SUPFAM" id="SSF117281">
    <property type="entry name" value="Kelch motif"/>
    <property type="match status" value="1"/>
</dbReference>
<sequence length="751" mass="83117">MITWLMLVLKVKVKRRIDCQPLVEEQFQPVIISNYCSTTHFWFELDQEQTTKLIFLFTSNRIDATIPRAKYPDGRITVEKDLLAFKSRIGGERAKTPASGWDLAQPNQVIGDWRSNESPRPEKERLGSATNEFAAPEHDEADQSRSYANANNIPRKLWSSLFRSDSTSNAGEQPQSSKSRATGAKGFDDLTGEETDDVAGFAAEVGVIGSGQCNPEGSVPAAACINASTSPPPPESRKEFEEHASSEASSEAAKEAWIHLRGASSTSRATSEHDEFKVVDLETRFSPIDFRSILGDASVIAPNLNRESHMSEHHIDKERDEEALCIEKKSMALSRVSISSSTSSQLSSPTLAVTETQCLIPYEFTSSCDSSSAMITTEIAPDNLEEGTKVPSLHVGVSEIVAELLCEVRGLMLSQLEQAQRFSFIEKELRQKICCLEDRCKALELRESSAVGPVSETQYETGCKPPPFNESIFIVGGYDGSSHLSASYLYSPHKDIMTSLSPMRFVRSQASVAKLRGELYVFGGFYDDVWHDTVESYSQESNKWTDRPSMNRRRGCLVGVSSKDKIFAIGGAAGCEPFSDVEMYDPDTGRWIPTCSMLRKRLAPAAAELNGMLYAVGGYDGEDYLESAERFDPRERSWRPIKDMSTKRGGHSLVVLNQNLYAVGGYDGSKMVATVELFDPRAGSWMMVESMNEAKTNHGAVVMGDVIYSLGGLNEDMEVLDTVECYKEGLGWQEIDLKAFEKRCYFSAIVV</sequence>
<dbReference type="SMART" id="SM00612">
    <property type="entry name" value="Kelch"/>
    <property type="match status" value="6"/>
</dbReference>
<dbReference type="GO" id="GO:0034976">
    <property type="term" value="P:response to endoplasmic reticulum stress"/>
    <property type="evidence" value="ECO:0007669"/>
    <property type="project" value="InterPro"/>
</dbReference>
<protein>
    <recommendedName>
        <fullName evidence="2">DCD domain-containing protein</fullName>
    </recommendedName>
</protein>
<dbReference type="Pfam" id="PF01344">
    <property type="entry name" value="Kelch_1"/>
    <property type="match status" value="5"/>
</dbReference>
<dbReference type="PANTHER" id="PTHR46034">
    <property type="match status" value="1"/>
</dbReference>
<dbReference type="Pfam" id="PF10539">
    <property type="entry name" value="Dev_Cell_Death"/>
    <property type="match status" value="1"/>
</dbReference>
<feature type="region of interest" description="Disordered" evidence="1">
    <location>
        <begin position="164"/>
        <end position="193"/>
    </location>
</feature>
<dbReference type="eggNOG" id="KOG1072">
    <property type="taxonomic scope" value="Eukaryota"/>
</dbReference>
<dbReference type="Gramene" id="KCW65728">
    <property type="protein sequence ID" value="KCW65728"/>
    <property type="gene ID" value="EUGRSUZ_G03101"/>
</dbReference>
<feature type="compositionally biased region" description="Polar residues" evidence="1">
    <location>
        <begin position="164"/>
        <end position="180"/>
    </location>
</feature>
<dbReference type="PROSITE" id="PS51222">
    <property type="entry name" value="DCD"/>
    <property type="match status" value="1"/>
</dbReference>
<feature type="domain" description="DCD" evidence="2">
    <location>
        <begin position="1"/>
        <end position="59"/>
    </location>
</feature>
<dbReference type="Gene3D" id="2.120.10.80">
    <property type="entry name" value="Kelch-type beta propeller"/>
    <property type="match status" value="2"/>
</dbReference>
<evidence type="ECO:0000259" key="2">
    <source>
        <dbReference type="PROSITE" id="PS51222"/>
    </source>
</evidence>
<dbReference type="InterPro" id="IPR044832">
    <property type="entry name" value="NRP-like"/>
</dbReference>
<feature type="compositionally biased region" description="Basic and acidic residues" evidence="1">
    <location>
        <begin position="235"/>
        <end position="245"/>
    </location>
</feature>
<evidence type="ECO:0000256" key="1">
    <source>
        <dbReference type="SAM" id="MobiDB-lite"/>
    </source>
</evidence>
<organism evidence="3">
    <name type="scientific">Eucalyptus grandis</name>
    <name type="common">Flooded gum</name>
    <dbReference type="NCBI Taxonomy" id="71139"/>
    <lineage>
        <taxon>Eukaryota</taxon>
        <taxon>Viridiplantae</taxon>
        <taxon>Streptophyta</taxon>
        <taxon>Embryophyta</taxon>
        <taxon>Tracheophyta</taxon>
        <taxon>Spermatophyta</taxon>
        <taxon>Magnoliopsida</taxon>
        <taxon>eudicotyledons</taxon>
        <taxon>Gunneridae</taxon>
        <taxon>Pentapetalae</taxon>
        <taxon>rosids</taxon>
        <taxon>malvids</taxon>
        <taxon>Myrtales</taxon>
        <taxon>Myrtaceae</taxon>
        <taxon>Myrtoideae</taxon>
        <taxon>Eucalypteae</taxon>
        <taxon>Eucalyptus</taxon>
    </lineage>
</organism>
<reference evidence="3" key="1">
    <citation type="submission" date="2013-07" db="EMBL/GenBank/DDBJ databases">
        <title>The genome of Eucalyptus grandis.</title>
        <authorList>
            <person name="Schmutz J."/>
            <person name="Hayes R."/>
            <person name="Myburg A."/>
            <person name="Tuskan G."/>
            <person name="Grattapaglia D."/>
            <person name="Rokhsar D.S."/>
        </authorList>
    </citation>
    <scope>NUCLEOTIDE SEQUENCE</scope>
    <source>
        <tissue evidence="3">Leaf extractions</tissue>
    </source>
</reference>
<dbReference type="AlphaFoldDB" id="A0A059BHY9"/>
<gene>
    <name evidence="3" type="ORF">EUGRSUZ_G03101</name>
</gene>
<proteinExistence type="predicted"/>
<dbReference type="InParanoid" id="A0A059BHY9"/>
<dbReference type="InterPro" id="IPR013989">
    <property type="entry name" value="Dev_and_cell_death_domain"/>
</dbReference>
<dbReference type="EMBL" id="KK198759">
    <property type="protein sequence ID" value="KCW65728.1"/>
    <property type="molecule type" value="Genomic_DNA"/>
</dbReference>
<evidence type="ECO:0000313" key="3">
    <source>
        <dbReference type="EMBL" id="KCW65728.1"/>
    </source>
</evidence>
<name>A0A059BHY9_EUCGR</name>
<accession>A0A059BHY9</accession>
<feature type="compositionally biased region" description="Basic and acidic residues" evidence="1">
    <location>
        <begin position="114"/>
        <end position="126"/>
    </location>
</feature>